<dbReference type="GO" id="GO:0005813">
    <property type="term" value="C:centrosome"/>
    <property type="evidence" value="ECO:0007669"/>
    <property type="project" value="UniProtKB-SubCell"/>
</dbReference>
<evidence type="ECO:0000256" key="2">
    <source>
        <dbReference type="ARBA" id="ARBA00004300"/>
    </source>
</evidence>
<evidence type="ECO:0000256" key="4">
    <source>
        <dbReference type="ARBA" id="ARBA00012513"/>
    </source>
</evidence>
<keyword evidence="13" id="KW-0418">Kinase</keyword>
<dbReference type="GO" id="GO:0005524">
    <property type="term" value="F:ATP binding"/>
    <property type="evidence" value="ECO:0007669"/>
    <property type="project" value="UniProtKB-KW"/>
</dbReference>
<dbReference type="FunFam" id="1.10.510.10:FF:000484">
    <property type="entry name" value="Serine/threonine-protein kinase greatwall, putative"/>
    <property type="match status" value="1"/>
</dbReference>
<keyword evidence="8" id="KW-0597">Phosphoprotein</keyword>
<evidence type="ECO:0000256" key="13">
    <source>
        <dbReference type="ARBA" id="ARBA00022777"/>
    </source>
</evidence>
<comment type="subcellular location">
    <subcellularLocation>
        <location evidence="2">Cytoplasm</location>
        <location evidence="2">Cytoskeleton</location>
        <location evidence="2">Microtubule organizing center</location>
        <location evidence="2">Centrosome</location>
    </subcellularLocation>
    <subcellularLocation>
        <location evidence="1">Nucleus</location>
    </subcellularLocation>
</comment>
<feature type="region of interest" description="Disordered" evidence="21">
    <location>
        <begin position="407"/>
        <end position="441"/>
    </location>
</feature>
<feature type="compositionally biased region" description="Polar residues" evidence="21">
    <location>
        <begin position="679"/>
        <end position="703"/>
    </location>
</feature>
<evidence type="ECO:0000256" key="9">
    <source>
        <dbReference type="ARBA" id="ARBA00022618"/>
    </source>
</evidence>
<dbReference type="GO" id="GO:0035556">
    <property type="term" value="P:intracellular signal transduction"/>
    <property type="evidence" value="ECO:0007669"/>
    <property type="project" value="TreeGrafter"/>
</dbReference>
<evidence type="ECO:0000256" key="15">
    <source>
        <dbReference type="ARBA" id="ARBA00023212"/>
    </source>
</evidence>
<evidence type="ECO:0000256" key="7">
    <source>
        <dbReference type="ARBA" id="ARBA00022527"/>
    </source>
</evidence>
<keyword evidence="12" id="KW-0498">Mitosis</keyword>
<dbReference type="InterPro" id="IPR050236">
    <property type="entry name" value="Ser_Thr_kinase_AGC"/>
</dbReference>
<dbReference type="PANTHER" id="PTHR24356:SF1">
    <property type="entry name" value="SERINE_THREONINE-PROTEIN KINASE GREATWALL"/>
    <property type="match status" value="1"/>
</dbReference>
<dbReference type="PANTHER" id="PTHR24356">
    <property type="entry name" value="SERINE/THREONINE-PROTEIN KINASE"/>
    <property type="match status" value="1"/>
</dbReference>
<evidence type="ECO:0000256" key="3">
    <source>
        <dbReference type="ARBA" id="ARBA00009903"/>
    </source>
</evidence>
<keyword evidence="25" id="KW-1185">Reference proteome</keyword>
<comment type="caution">
    <text evidence="24">The sequence shown here is derived from an EMBL/GenBank/DDBJ whole genome shotgun (WGS) entry which is preliminary data.</text>
</comment>
<dbReference type="EC" id="2.7.11.1" evidence="4"/>
<keyword evidence="14" id="KW-0067">ATP-binding</keyword>
<feature type="region of interest" description="Disordered" evidence="21">
    <location>
        <begin position="679"/>
        <end position="720"/>
    </location>
</feature>
<keyword evidence="6" id="KW-0963">Cytoplasm</keyword>
<evidence type="ECO:0000256" key="18">
    <source>
        <dbReference type="ARBA" id="ARBA00033099"/>
    </source>
</evidence>
<feature type="domain" description="AGC-kinase C-terminal" evidence="23">
    <location>
        <begin position="827"/>
        <end position="870"/>
    </location>
</feature>
<dbReference type="SMART" id="SM00220">
    <property type="entry name" value="S_TKc"/>
    <property type="match status" value="1"/>
</dbReference>
<evidence type="ECO:0000256" key="20">
    <source>
        <dbReference type="ARBA" id="ARBA00048679"/>
    </source>
</evidence>
<keyword evidence="15" id="KW-0206">Cytoskeleton</keyword>
<evidence type="ECO:0000256" key="12">
    <source>
        <dbReference type="ARBA" id="ARBA00022776"/>
    </source>
</evidence>
<feature type="compositionally biased region" description="Low complexity" evidence="21">
    <location>
        <begin position="572"/>
        <end position="594"/>
    </location>
</feature>
<dbReference type="OrthoDB" id="162894at2759"/>
<accession>A0A8T3D6V5</accession>
<organism evidence="24 25">
    <name type="scientific">Albula goreensis</name>
    <dbReference type="NCBI Taxonomy" id="1534307"/>
    <lineage>
        <taxon>Eukaryota</taxon>
        <taxon>Metazoa</taxon>
        <taxon>Chordata</taxon>
        <taxon>Craniata</taxon>
        <taxon>Vertebrata</taxon>
        <taxon>Euteleostomi</taxon>
        <taxon>Actinopterygii</taxon>
        <taxon>Neopterygii</taxon>
        <taxon>Teleostei</taxon>
        <taxon>Albuliformes</taxon>
        <taxon>Albulidae</taxon>
        <taxon>Albula</taxon>
    </lineage>
</organism>
<protein>
    <recommendedName>
        <fullName evidence="5">Serine/threonine-protein kinase greatwall</fullName>
        <ecNumber evidence="4">2.7.11.1</ecNumber>
    </recommendedName>
    <alternativeName>
        <fullName evidence="18">Microtubule-associated serine/threonine-protein kinase-like</fullName>
    </alternativeName>
</protein>
<evidence type="ECO:0000256" key="8">
    <source>
        <dbReference type="ARBA" id="ARBA00022553"/>
    </source>
</evidence>
<name>A0A8T3D6V5_9TELE</name>
<evidence type="ECO:0000313" key="24">
    <source>
        <dbReference type="EMBL" id="KAI1891337.1"/>
    </source>
</evidence>
<dbReference type="EMBL" id="JAERUA010000013">
    <property type="protein sequence ID" value="KAI1891337.1"/>
    <property type="molecule type" value="Genomic_DNA"/>
</dbReference>
<keyword evidence="7" id="KW-0723">Serine/threonine-protein kinase</keyword>
<comment type="catalytic activity">
    <reaction evidence="19">
        <text>L-threonyl-[protein] + ATP = O-phospho-L-threonyl-[protein] + ADP + H(+)</text>
        <dbReference type="Rhea" id="RHEA:46608"/>
        <dbReference type="Rhea" id="RHEA-COMP:11060"/>
        <dbReference type="Rhea" id="RHEA-COMP:11605"/>
        <dbReference type="ChEBI" id="CHEBI:15378"/>
        <dbReference type="ChEBI" id="CHEBI:30013"/>
        <dbReference type="ChEBI" id="CHEBI:30616"/>
        <dbReference type="ChEBI" id="CHEBI:61977"/>
        <dbReference type="ChEBI" id="CHEBI:456216"/>
        <dbReference type="EC" id="2.7.11.1"/>
    </reaction>
</comment>
<evidence type="ECO:0000259" key="23">
    <source>
        <dbReference type="PROSITE" id="PS51285"/>
    </source>
</evidence>
<dbReference type="SUPFAM" id="SSF56112">
    <property type="entry name" value="Protein kinase-like (PK-like)"/>
    <property type="match status" value="1"/>
</dbReference>
<evidence type="ECO:0000256" key="6">
    <source>
        <dbReference type="ARBA" id="ARBA00022490"/>
    </source>
</evidence>
<dbReference type="GO" id="GO:0051301">
    <property type="term" value="P:cell division"/>
    <property type="evidence" value="ECO:0007669"/>
    <property type="project" value="UniProtKB-KW"/>
</dbReference>
<feature type="compositionally biased region" description="Low complexity" evidence="21">
    <location>
        <begin position="546"/>
        <end position="555"/>
    </location>
</feature>
<dbReference type="Gene3D" id="1.10.510.10">
    <property type="entry name" value="Transferase(Phosphotransferase) domain 1"/>
    <property type="match status" value="2"/>
</dbReference>
<dbReference type="InterPro" id="IPR008271">
    <property type="entry name" value="Ser/Thr_kinase_AS"/>
</dbReference>
<evidence type="ECO:0000256" key="17">
    <source>
        <dbReference type="ARBA" id="ARBA00023306"/>
    </source>
</evidence>
<comment type="similarity">
    <text evidence="3">Belongs to the protein kinase superfamily. AGC Ser/Thr protein kinase family.</text>
</comment>
<feature type="region of interest" description="Disordered" evidence="21">
    <location>
        <begin position="1"/>
        <end position="20"/>
    </location>
</feature>
<dbReference type="FunFam" id="1.10.510.10:FF:000278">
    <property type="entry name" value="serine/threonine-protein kinase greatwall isoform X1"/>
    <property type="match status" value="1"/>
</dbReference>
<reference evidence="24" key="1">
    <citation type="submission" date="2021-01" db="EMBL/GenBank/DDBJ databases">
        <authorList>
            <person name="Zahm M."/>
            <person name="Roques C."/>
            <person name="Cabau C."/>
            <person name="Klopp C."/>
            <person name="Donnadieu C."/>
            <person name="Jouanno E."/>
            <person name="Lampietro C."/>
            <person name="Louis A."/>
            <person name="Herpin A."/>
            <person name="Echchiki A."/>
            <person name="Berthelot C."/>
            <person name="Parey E."/>
            <person name="Roest-Crollius H."/>
            <person name="Braasch I."/>
            <person name="Postlethwait J."/>
            <person name="Bobe J."/>
            <person name="Montfort J."/>
            <person name="Bouchez O."/>
            <person name="Begum T."/>
            <person name="Mejri S."/>
            <person name="Adams A."/>
            <person name="Chen W.-J."/>
            <person name="Guiguen Y."/>
        </authorList>
    </citation>
    <scope>NUCLEOTIDE SEQUENCE</scope>
    <source>
        <tissue evidence="24">Blood</tissue>
    </source>
</reference>
<evidence type="ECO:0000256" key="19">
    <source>
        <dbReference type="ARBA" id="ARBA00047899"/>
    </source>
</evidence>
<dbReference type="AlphaFoldDB" id="A0A8T3D6V5"/>
<proteinExistence type="inferred from homology"/>
<dbReference type="GO" id="GO:0005634">
    <property type="term" value="C:nucleus"/>
    <property type="evidence" value="ECO:0007669"/>
    <property type="project" value="UniProtKB-SubCell"/>
</dbReference>
<dbReference type="Pfam" id="PF00069">
    <property type="entry name" value="Pkinase"/>
    <property type="match status" value="2"/>
</dbReference>
<dbReference type="PROSITE" id="PS50011">
    <property type="entry name" value="PROTEIN_KINASE_DOM"/>
    <property type="match status" value="1"/>
</dbReference>
<keyword evidence="17" id="KW-0131">Cell cycle</keyword>
<keyword evidence="10" id="KW-0808">Transferase</keyword>
<dbReference type="InterPro" id="IPR000719">
    <property type="entry name" value="Prot_kinase_dom"/>
</dbReference>
<feature type="region of interest" description="Disordered" evidence="21">
    <location>
        <begin position="517"/>
        <end position="598"/>
    </location>
</feature>
<dbReference type="InterPro" id="IPR011009">
    <property type="entry name" value="Kinase-like_dom_sf"/>
</dbReference>
<gene>
    <name evidence="24" type="ORF">AGOR_G00142760</name>
</gene>
<evidence type="ECO:0000259" key="22">
    <source>
        <dbReference type="PROSITE" id="PS50011"/>
    </source>
</evidence>
<keyword evidence="16" id="KW-0539">Nucleus</keyword>
<sequence>MEGEESDSAPRTSAVNEGPKPPSIEDFVLVKPISRGAFGKVFLARKKCNSRLYAIKVVRKADMVDKNMTDQMKAERDALALSKSPFIVHLFYSLQTATKVYLVMEYLIGGDVKSLLHIYGYFEEEMAVKYISEVALALDYLHRHGVIHRDLKPDNMLVSNEGHIKLTDFGLSKVKLDRELSLVDILTTPSLVKPKQDYFRTPGQVLSLISSLGLNTPAMEGKRHSSASAVSSPMCCSKMDQRSRSFMSPNIRKRKEYLFSPMSSERAIHGSYPNNSVFSPSLLAKSLTPRLLKSRKRIETSSSGQSCLFPSTTESESCVSPLWEDELEMGENENIPHSNGRDTVDKVARPFAASKLSLIAKEGQDFRKPGRDSALASLDNVDLSLRPQRGLLAFASEDLRSDNVGVASGKKLQCSGPEHSSSMPRKPASRGDPVDNEHQPKGTQLAEAISSVKRGFEQVEKSPEQVDAQAMKRDTECKRFCPCPLSGSNASSGLTGVFETIQLNSSSPVAKNLLCELEDPGKESGGGGAVPSADSSPASEPRRSLSLDSDGSLLDMSAISNGNPEEGGKGGSLSSSFEEMEEGGPSTPTPATGPWRHTPGVGKVDQEHTLGLHPLRMGGAVKSPALLKPRNVVAFRSYCSSINRSNMSACSRLSLGSTSVVDMSTSPSFYSLSATMTPIQKQRGPSSNSSLFQTPQQTTSHTPYRTPKSVRRGPAPVEGGPLMGTPDYLAPELLLGKPHVSGFVNCDFMVDWWALGVCLFEFLTGVPPFNDETPQLVFQNILNRDIPWPDGEEALSHGARNAIEILLTMEMTARAGLKELKAHALFEGLDWDNLHTQPMPFIPQPDDETDTSYFEARNRAQHLAVSGYSL</sequence>
<keyword evidence="9" id="KW-0132">Cell division</keyword>
<comment type="catalytic activity">
    <reaction evidence="20">
        <text>L-seryl-[protein] + ATP = O-phospho-L-seryl-[protein] + ADP + H(+)</text>
        <dbReference type="Rhea" id="RHEA:17989"/>
        <dbReference type="Rhea" id="RHEA-COMP:9863"/>
        <dbReference type="Rhea" id="RHEA-COMP:11604"/>
        <dbReference type="ChEBI" id="CHEBI:15378"/>
        <dbReference type="ChEBI" id="CHEBI:29999"/>
        <dbReference type="ChEBI" id="CHEBI:30616"/>
        <dbReference type="ChEBI" id="CHEBI:83421"/>
        <dbReference type="ChEBI" id="CHEBI:456216"/>
        <dbReference type="EC" id="2.7.11.1"/>
    </reaction>
</comment>
<evidence type="ECO:0000256" key="16">
    <source>
        <dbReference type="ARBA" id="ARBA00023242"/>
    </source>
</evidence>
<dbReference type="GO" id="GO:0004674">
    <property type="term" value="F:protein serine/threonine kinase activity"/>
    <property type="evidence" value="ECO:0007669"/>
    <property type="project" value="UniProtKB-KW"/>
</dbReference>
<evidence type="ECO:0000313" key="25">
    <source>
        <dbReference type="Proteomes" id="UP000829720"/>
    </source>
</evidence>
<dbReference type="Proteomes" id="UP000829720">
    <property type="component" value="Unassembled WGS sequence"/>
</dbReference>
<dbReference type="PROSITE" id="PS00108">
    <property type="entry name" value="PROTEIN_KINASE_ST"/>
    <property type="match status" value="1"/>
</dbReference>
<dbReference type="FunFam" id="3.30.200.20:FF:000277">
    <property type="entry name" value="serine/threonine-protein kinase greatwall isoform X1"/>
    <property type="match status" value="1"/>
</dbReference>
<dbReference type="Gene3D" id="3.30.200.20">
    <property type="entry name" value="Phosphorylase Kinase, domain 1"/>
    <property type="match status" value="2"/>
</dbReference>
<keyword evidence="11" id="KW-0547">Nucleotide-binding</keyword>
<dbReference type="InterPro" id="IPR000961">
    <property type="entry name" value="AGC-kinase_C"/>
</dbReference>
<evidence type="ECO:0000256" key="5">
    <source>
        <dbReference type="ARBA" id="ARBA00022148"/>
    </source>
</evidence>
<evidence type="ECO:0000256" key="11">
    <source>
        <dbReference type="ARBA" id="ARBA00022741"/>
    </source>
</evidence>
<evidence type="ECO:0000256" key="10">
    <source>
        <dbReference type="ARBA" id="ARBA00022679"/>
    </source>
</evidence>
<evidence type="ECO:0000256" key="14">
    <source>
        <dbReference type="ARBA" id="ARBA00022840"/>
    </source>
</evidence>
<evidence type="ECO:0000256" key="1">
    <source>
        <dbReference type="ARBA" id="ARBA00004123"/>
    </source>
</evidence>
<feature type="domain" description="Protein kinase" evidence="22">
    <location>
        <begin position="27"/>
        <end position="826"/>
    </location>
</feature>
<dbReference type="PROSITE" id="PS51285">
    <property type="entry name" value="AGC_KINASE_CTER"/>
    <property type="match status" value="1"/>
</dbReference>
<evidence type="ECO:0000256" key="21">
    <source>
        <dbReference type="SAM" id="MobiDB-lite"/>
    </source>
</evidence>